<keyword evidence="2" id="KW-1133">Transmembrane helix</keyword>
<organism evidence="3 4">
    <name type="scientific">Tenuifilum thalassicum</name>
    <dbReference type="NCBI Taxonomy" id="2590900"/>
    <lineage>
        <taxon>Bacteria</taxon>
        <taxon>Pseudomonadati</taxon>
        <taxon>Bacteroidota</taxon>
        <taxon>Bacteroidia</taxon>
        <taxon>Bacteroidales</taxon>
        <taxon>Tenuifilaceae</taxon>
        <taxon>Tenuifilum</taxon>
    </lineage>
</organism>
<evidence type="ECO:0000256" key="1">
    <source>
        <dbReference type="SAM" id="MobiDB-lite"/>
    </source>
</evidence>
<evidence type="ECO:0000313" key="3">
    <source>
        <dbReference type="EMBL" id="QKG80013.1"/>
    </source>
</evidence>
<feature type="transmembrane region" description="Helical" evidence="2">
    <location>
        <begin position="158"/>
        <end position="179"/>
    </location>
</feature>
<dbReference type="KEGG" id="ttz:FHG85_06970"/>
<evidence type="ECO:0000256" key="2">
    <source>
        <dbReference type="SAM" id="Phobius"/>
    </source>
</evidence>
<feature type="compositionally biased region" description="Polar residues" evidence="1">
    <location>
        <begin position="319"/>
        <end position="329"/>
    </location>
</feature>
<reference evidence="3 4" key="1">
    <citation type="submission" date="2019-07" db="EMBL/GenBank/DDBJ databases">
        <title>Thalassofilum flectens gen. nov., sp. nov., a novel moderate thermophilic anaerobe from a shallow sea hot spring in Kunashir Island (Russia), representing a new family in the order Bacteroidales, and proposal of Thalassofilacea fam. nov.</title>
        <authorList>
            <person name="Kochetkova T.V."/>
            <person name="Podosokorskaya O.A."/>
            <person name="Novikov A."/>
            <person name="Elcheninov A.G."/>
            <person name="Toshchakov S.V."/>
            <person name="Kublanov I.V."/>
        </authorList>
    </citation>
    <scope>NUCLEOTIDE SEQUENCE [LARGE SCALE GENOMIC DNA]</scope>
    <source>
        <strain evidence="3 4">38-H</strain>
    </source>
</reference>
<feature type="region of interest" description="Disordered" evidence="1">
    <location>
        <begin position="308"/>
        <end position="329"/>
    </location>
</feature>
<dbReference type="EMBL" id="CP041345">
    <property type="protein sequence ID" value="QKG80013.1"/>
    <property type="molecule type" value="Genomic_DNA"/>
</dbReference>
<keyword evidence="2" id="KW-0472">Membrane</keyword>
<dbReference type="AlphaFoldDB" id="A0A7D3XZP5"/>
<name>A0A7D3XZP5_9BACT</name>
<dbReference type="RefSeq" id="WP_173074341.1">
    <property type="nucleotide sequence ID" value="NZ_CP041345.1"/>
</dbReference>
<dbReference type="Proteomes" id="UP000500961">
    <property type="component" value="Chromosome"/>
</dbReference>
<keyword evidence="4" id="KW-1185">Reference proteome</keyword>
<gene>
    <name evidence="3" type="ORF">FHG85_06970</name>
</gene>
<sequence length="329" mass="37134">MRPFQHIISVFLLFIPFLGNSQVEQLEFKSLFNKDSILIGDKVDFIVEAKGRGTYSLQMPPINDTIPGGFELLGMPSSDSILSGDTLIYKLRIPVTVFNQGIFRIQGLPVLIKHGGFVDTALINSPGILVKLVEPDTTLNDIKDIKPPIREPLHFSEVAPWVGLGLLIIAISVLLYLYIRSKKQNKPFLNIFKPKEPAHIVALRELKLLEEQKEWASDNPKDYYTKLVDILRIYLEDRFGINAPEQTTSQILAEVDRLEYNLDNYKETLRELLSTSDLVKFAKHLPLIDENRNFLTFAIGFVEGTKPVEDTDEVESDGSKSVDSSTTSN</sequence>
<evidence type="ECO:0000313" key="4">
    <source>
        <dbReference type="Proteomes" id="UP000500961"/>
    </source>
</evidence>
<evidence type="ECO:0008006" key="5">
    <source>
        <dbReference type="Google" id="ProtNLM"/>
    </source>
</evidence>
<protein>
    <recommendedName>
        <fullName evidence="5">Protein BatD</fullName>
    </recommendedName>
</protein>
<keyword evidence="2" id="KW-0812">Transmembrane</keyword>
<proteinExistence type="predicted"/>
<accession>A0A7D3XZP5</accession>